<feature type="chain" id="PRO_5025409891" description="Glucosidase 2 subunit beta" evidence="6">
    <location>
        <begin position="26"/>
        <end position="470"/>
    </location>
</feature>
<dbReference type="RefSeq" id="XP_029615605.1">
    <property type="nucleotide sequence ID" value="XM_029759745.1"/>
</dbReference>
<keyword evidence="10" id="KW-1185">Reference proteome</keyword>
<dbReference type="InterPro" id="IPR002172">
    <property type="entry name" value="LDrepeatLR_classA_rpt"/>
</dbReference>
<sequence length="470" mass="53224">MFTNCSLGHCHIIIAVVLWSICVDSRKIRGISLSYKRFYRERKSFLCIDGSKMIPFDQVNDDYCDCVDGSDEPGTAACPNGRFYCTNLGYRSHYIPSSRVNDGICDCCDASDEYRSQTPCQNTCRNLGQRERAEVEGQMRVLGEGLRLKQQLIEEGVLTWREKQAQLRDLQRVSDDLQTQLDDLRKEEARRKEEADALRERVIGARETADNSPTSHYRTESPISVFKELDSNRDGSITVDEVQAKVSPVQDEEHALSEDEAVALLGGAHRVDLSRFEETLWTSLRTGDSVTIKGRHGVPGSLADEDPNIKAAVSAAEKAAADLKRVEDAYETVYMEIRDLREKLSLDYGSEREFLFLHNQCFQLKVHEYIYELCPFSQVTQKSASGEVVSLGKWGSWAGSPEKQYYQMRYESGEPCWQGPTRNTMVMLICGTETALRSVKEPSKCQYVMELQTPVSCQPALRQRGIHSEL</sequence>
<dbReference type="InterPro" id="IPR036055">
    <property type="entry name" value="LDL_receptor-like_sf"/>
</dbReference>
<feature type="coiled-coil region" evidence="5">
    <location>
        <begin position="309"/>
        <end position="343"/>
    </location>
</feature>
<dbReference type="OMA" id="KHESASH"/>
<evidence type="ECO:0000256" key="4">
    <source>
        <dbReference type="ARBA" id="ARBA00023157"/>
    </source>
</evidence>
<dbReference type="GeneID" id="115198073"/>
<evidence type="ECO:0000313" key="9">
    <source>
        <dbReference type="Ensembl" id="ENSSTUP00000002666.1"/>
    </source>
</evidence>
<dbReference type="Proteomes" id="UP000472277">
    <property type="component" value="Chromosome 8"/>
</dbReference>
<reference evidence="9" key="2">
    <citation type="submission" date="2025-09" db="UniProtKB">
        <authorList>
            <consortium name="Ensembl"/>
        </authorList>
    </citation>
    <scope>IDENTIFICATION</scope>
</reference>
<accession>A0A673W398</accession>
<reference evidence="9" key="1">
    <citation type="submission" date="2025-08" db="UniProtKB">
        <authorList>
            <consortium name="Ensembl"/>
        </authorList>
    </citation>
    <scope>IDENTIFICATION</scope>
</reference>
<dbReference type="SUPFAM" id="SSF50911">
    <property type="entry name" value="Mannose 6-phosphate receptor domain"/>
    <property type="match status" value="1"/>
</dbReference>
<dbReference type="GO" id="GO:0017177">
    <property type="term" value="C:glucosidase II complex"/>
    <property type="evidence" value="ECO:0007669"/>
    <property type="project" value="TreeGrafter"/>
</dbReference>
<dbReference type="Gene3D" id="2.70.130.10">
    <property type="entry name" value="Mannose-6-phosphate receptor binding domain"/>
    <property type="match status" value="1"/>
</dbReference>
<keyword evidence="5" id="KW-0175">Coiled coil</keyword>
<evidence type="ECO:0000256" key="3">
    <source>
        <dbReference type="ARBA" id="ARBA00022824"/>
    </source>
</evidence>
<dbReference type="Pfam" id="PF12999">
    <property type="entry name" value="PRKCSH-like"/>
    <property type="match status" value="1"/>
</dbReference>
<dbReference type="PROSITE" id="PS51914">
    <property type="entry name" value="MRH"/>
    <property type="match status" value="1"/>
</dbReference>
<dbReference type="GO" id="GO:0005509">
    <property type="term" value="F:calcium ion binding"/>
    <property type="evidence" value="ECO:0007669"/>
    <property type="project" value="InterPro"/>
</dbReference>
<dbReference type="InParanoid" id="A0A673W398"/>
<name>A0A673W398_SALTR</name>
<evidence type="ECO:0000256" key="2">
    <source>
        <dbReference type="ARBA" id="ARBA00022729"/>
    </source>
</evidence>
<evidence type="ECO:0000259" key="7">
    <source>
        <dbReference type="PROSITE" id="PS50222"/>
    </source>
</evidence>
<evidence type="ECO:0000259" key="8">
    <source>
        <dbReference type="PROSITE" id="PS51914"/>
    </source>
</evidence>
<dbReference type="InterPro" id="IPR036607">
    <property type="entry name" value="PRKCSH"/>
</dbReference>
<dbReference type="InterPro" id="IPR002048">
    <property type="entry name" value="EF_hand_dom"/>
</dbReference>
<feature type="signal peptide" evidence="6">
    <location>
        <begin position="1"/>
        <end position="25"/>
    </location>
</feature>
<feature type="domain" description="EF-hand" evidence="7">
    <location>
        <begin position="217"/>
        <end position="252"/>
    </location>
</feature>
<dbReference type="PROSITE" id="PS50222">
    <property type="entry name" value="EF_HAND_2"/>
    <property type="match status" value="1"/>
</dbReference>
<dbReference type="OrthoDB" id="28322at2759"/>
<dbReference type="GeneTree" id="ENSGT00510000047770"/>
<evidence type="ECO:0000256" key="6">
    <source>
        <dbReference type="SAM" id="SignalP"/>
    </source>
</evidence>
<keyword evidence="3" id="KW-0256">Endoplasmic reticulum</keyword>
<dbReference type="InterPro" id="IPR039794">
    <property type="entry name" value="Gtb1-like"/>
</dbReference>
<dbReference type="PANTHER" id="PTHR12630">
    <property type="entry name" value="N-LINKED OLIGOSACCHARIDE PROCESSING"/>
    <property type="match status" value="1"/>
</dbReference>
<dbReference type="Gene3D" id="4.10.400.10">
    <property type="entry name" value="Low-density Lipoprotein Receptor"/>
    <property type="match status" value="1"/>
</dbReference>
<evidence type="ECO:0000313" key="10">
    <source>
        <dbReference type="Proteomes" id="UP000472277"/>
    </source>
</evidence>
<dbReference type="AlphaFoldDB" id="A0A673W398"/>
<proteinExistence type="predicted"/>
<dbReference type="PANTHER" id="PTHR12630:SF22">
    <property type="entry name" value="GLUCOSIDASE 2 SUBUNIT BETA"/>
    <property type="match status" value="1"/>
</dbReference>
<keyword evidence="2 6" id="KW-0732">Signal</keyword>
<keyword evidence="4" id="KW-1015">Disulfide bond</keyword>
<dbReference type="Ensembl" id="ENSSTUT00000002840.1">
    <property type="protein sequence ID" value="ENSSTUP00000002666.1"/>
    <property type="gene ID" value="ENSSTUG00000001382.1"/>
</dbReference>
<evidence type="ECO:0000256" key="5">
    <source>
        <dbReference type="SAM" id="Coils"/>
    </source>
</evidence>
<organism evidence="9 10">
    <name type="scientific">Salmo trutta</name>
    <name type="common">Brown trout</name>
    <dbReference type="NCBI Taxonomy" id="8032"/>
    <lineage>
        <taxon>Eukaryota</taxon>
        <taxon>Metazoa</taxon>
        <taxon>Chordata</taxon>
        <taxon>Craniata</taxon>
        <taxon>Vertebrata</taxon>
        <taxon>Euteleostomi</taxon>
        <taxon>Actinopterygii</taxon>
        <taxon>Neopterygii</taxon>
        <taxon>Teleostei</taxon>
        <taxon>Protacanthopterygii</taxon>
        <taxon>Salmoniformes</taxon>
        <taxon>Salmonidae</taxon>
        <taxon>Salmoninae</taxon>
        <taxon>Salmo</taxon>
    </lineage>
</organism>
<dbReference type="InterPro" id="IPR044865">
    <property type="entry name" value="MRH_dom"/>
</dbReference>
<dbReference type="GO" id="GO:0006491">
    <property type="term" value="P:N-glycan processing"/>
    <property type="evidence" value="ECO:0007669"/>
    <property type="project" value="TreeGrafter"/>
</dbReference>
<dbReference type="InterPro" id="IPR018247">
    <property type="entry name" value="EF_Hand_1_Ca_BS"/>
</dbReference>
<feature type="domain" description="MRH" evidence="8">
    <location>
        <begin position="359"/>
        <end position="459"/>
    </location>
</feature>
<dbReference type="CDD" id="cd00112">
    <property type="entry name" value="LDLa"/>
    <property type="match status" value="1"/>
</dbReference>
<feature type="coiled-coil region" evidence="5">
    <location>
        <begin position="167"/>
        <end position="201"/>
    </location>
</feature>
<dbReference type="InterPro" id="IPR009011">
    <property type="entry name" value="Man6P_isomerase_rcpt-bd_dom_sf"/>
</dbReference>
<dbReference type="KEGG" id="stru:115198073"/>
<dbReference type="Pfam" id="PF13015">
    <property type="entry name" value="PRKCSH_1"/>
    <property type="match status" value="1"/>
</dbReference>
<gene>
    <name evidence="9" type="primary">LOC115198073</name>
</gene>
<protein>
    <recommendedName>
        <fullName evidence="1">Glucosidase 2 subunit beta</fullName>
    </recommendedName>
</protein>
<evidence type="ECO:0000256" key="1">
    <source>
        <dbReference type="ARBA" id="ARBA00022387"/>
    </source>
</evidence>
<dbReference type="GO" id="GO:0001889">
    <property type="term" value="P:liver development"/>
    <property type="evidence" value="ECO:0007669"/>
    <property type="project" value="TreeGrafter"/>
</dbReference>
<dbReference type="PROSITE" id="PS00018">
    <property type="entry name" value="EF_HAND_1"/>
    <property type="match status" value="1"/>
</dbReference>
<dbReference type="InterPro" id="IPR028146">
    <property type="entry name" value="PRKCSH_N"/>
</dbReference>